<feature type="region of interest" description="Disordered" evidence="4">
    <location>
        <begin position="382"/>
        <end position="403"/>
    </location>
</feature>
<dbReference type="OrthoDB" id="446789at2759"/>
<dbReference type="GO" id="GO:0035556">
    <property type="term" value="P:intracellular signal transduction"/>
    <property type="evidence" value="ECO:0007669"/>
    <property type="project" value="InterPro"/>
</dbReference>
<evidence type="ECO:0000256" key="3">
    <source>
        <dbReference type="SAM" id="Coils"/>
    </source>
</evidence>
<keyword evidence="2 3" id="KW-0175">Coiled coil</keyword>
<feature type="compositionally biased region" description="Basic and acidic residues" evidence="4">
    <location>
        <begin position="1"/>
        <end position="11"/>
    </location>
</feature>
<dbReference type="Pfam" id="PF05276">
    <property type="entry name" value="SH3BP5"/>
    <property type="match status" value="1"/>
</dbReference>
<comment type="caution">
    <text evidence="5">The sequence shown here is derived from an EMBL/GenBank/DDBJ whole genome shotgun (WGS) entry which is preliminary data.</text>
</comment>
<dbReference type="PANTHER" id="PTHR19423">
    <property type="entry name" value="SH3 DOMAIN-BINDING PROTEIN 5"/>
    <property type="match status" value="1"/>
</dbReference>
<keyword evidence="6" id="KW-1185">Reference proteome</keyword>
<feature type="compositionally biased region" description="Polar residues" evidence="4">
    <location>
        <begin position="394"/>
        <end position="403"/>
    </location>
</feature>
<dbReference type="PANTHER" id="PTHR19423:SF1">
    <property type="entry name" value="SH3 DOMAIN-BINDING PROTEIN 5"/>
    <property type="match status" value="1"/>
</dbReference>
<dbReference type="InterPro" id="IPR007940">
    <property type="entry name" value="SH3BP5"/>
</dbReference>
<comment type="similarity">
    <text evidence="1">Belongs to the SH3BP5 family.</text>
</comment>
<evidence type="ECO:0000313" key="5">
    <source>
        <dbReference type="EMBL" id="RNA37490.1"/>
    </source>
</evidence>
<evidence type="ECO:0000256" key="4">
    <source>
        <dbReference type="SAM" id="MobiDB-lite"/>
    </source>
</evidence>
<evidence type="ECO:0000256" key="2">
    <source>
        <dbReference type="ARBA" id="ARBA00023054"/>
    </source>
</evidence>
<dbReference type="AlphaFoldDB" id="A0A3M7SPE6"/>
<feature type="coiled-coil region" evidence="3">
    <location>
        <begin position="191"/>
        <end position="260"/>
    </location>
</feature>
<dbReference type="GO" id="GO:0005737">
    <property type="term" value="C:cytoplasm"/>
    <property type="evidence" value="ECO:0007669"/>
    <property type="project" value="TreeGrafter"/>
</dbReference>
<protein>
    <submittedName>
        <fullName evidence="5">SH3 domain-binding 5-like</fullName>
    </submittedName>
</protein>
<feature type="region of interest" description="Disordered" evidence="4">
    <location>
        <begin position="1"/>
        <end position="32"/>
    </location>
</feature>
<feature type="compositionally biased region" description="Polar residues" evidence="4">
    <location>
        <begin position="14"/>
        <end position="27"/>
    </location>
</feature>
<dbReference type="GO" id="GO:0004860">
    <property type="term" value="F:protein kinase inhibitor activity"/>
    <property type="evidence" value="ECO:0007669"/>
    <property type="project" value="TreeGrafter"/>
</dbReference>
<feature type="coiled-coil region" evidence="3">
    <location>
        <begin position="44"/>
        <end position="71"/>
    </location>
</feature>
<name>A0A3M7SPE6_BRAPC</name>
<accession>A0A3M7SPE6</accession>
<reference evidence="5 6" key="1">
    <citation type="journal article" date="2018" name="Sci. Rep.">
        <title>Genomic signatures of local adaptation to the degree of environmental predictability in rotifers.</title>
        <authorList>
            <person name="Franch-Gras L."/>
            <person name="Hahn C."/>
            <person name="Garcia-Roger E.M."/>
            <person name="Carmona M.J."/>
            <person name="Serra M."/>
            <person name="Gomez A."/>
        </authorList>
    </citation>
    <scope>NUCLEOTIDE SEQUENCE [LARGE SCALE GENOMIC DNA]</scope>
    <source>
        <strain evidence="5">HYR1</strain>
    </source>
</reference>
<dbReference type="STRING" id="10195.A0A3M7SPE6"/>
<dbReference type="Proteomes" id="UP000276133">
    <property type="component" value="Unassembled WGS sequence"/>
</dbReference>
<proteinExistence type="inferred from homology"/>
<organism evidence="5 6">
    <name type="scientific">Brachionus plicatilis</name>
    <name type="common">Marine rotifer</name>
    <name type="synonym">Brachionus muelleri</name>
    <dbReference type="NCBI Taxonomy" id="10195"/>
    <lineage>
        <taxon>Eukaryota</taxon>
        <taxon>Metazoa</taxon>
        <taxon>Spiralia</taxon>
        <taxon>Gnathifera</taxon>
        <taxon>Rotifera</taxon>
        <taxon>Eurotatoria</taxon>
        <taxon>Monogononta</taxon>
        <taxon>Pseudotrocha</taxon>
        <taxon>Ploima</taxon>
        <taxon>Brachionidae</taxon>
        <taxon>Brachionus</taxon>
    </lineage>
</organism>
<dbReference type="EMBL" id="REGN01001038">
    <property type="protein sequence ID" value="RNA37490.1"/>
    <property type="molecule type" value="Genomic_DNA"/>
</dbReference>
<sequence>MDETPEAKEEVSSLVLNENVETPNDVSQEPDEHLSRVQVELEKLNYANESINNLELELEESRREYIQTANETDLKLSSLEKKLGNCVEKAKPYYEARIELNELKKKYLVAKNLFETAQELYVAAKNMQMYAEENLENFALGKNQHQVESQSGNYDKETLTKMLEIAKIKVNETELSKQSSDIEQIQAFRIYEEQRIKCQDLEKTLRRSIEKSQEYYEEKSKLYEELRFLYTKIECLKSCLKEAKATYQDALHNLESISTEIHEQRQSLDPSYSIPSREEGKDINLSKLNSNSESSFSSLSSLVSTSNQNKSAKSLDQSDINLVKDDEDFDTYFQGDFNQDSDVKFKKIPNNSKTDSNPSKIKDELIENLKLDNKLKLLKNKLGENAQKNDKKNNQTSTKSLPSSPIISKFKLLFN</sequence>
<gene>
    <name evidence="5" type="ORF">BpHYR1_005125</name>
</gene>
<evidence type="ECO:0000313" key="6">
    <source>
        <dbReference type="Proteomes" id="UP000276133"/>
    </source>
</evidence>
<evidence type="ECO:0000256" key="1">
    <source>
        <dbReference type="ARBA" id="ARBA00007796"/>
    </source>
</evidence>